<dbReference type="RefSeq" id="WP_212191826.1">
    <property type="nucleotide sequence ID" value="NZ_JAGTAR010000023.1"/>
</dbReference>
<dbReference type="SUPFAM" id="SSF52980">
    <property type="entry name" value="Restriction endonuclease-like"/>
    <property type="match status" value="1"/>
</dbReference>
<reference evidence="2" key="2">
    <citation type="submission" date="2021-04" db="EMBL/GenBank/DDBJ databases">
        <authorList>
            <person name="Zhang T."/>
            <person name="Zhang Y."/>
            <person name="Lu D."/>
            <person name="Zuo D."/>
            <person name="Du Z."/>
        </authorList>
    </citation>
    <scope>NUCLEOTIDE SEQUENCE</scope>
    <source>
        <strain evidence="2">JR1</strain>
    </source>
</reference>
<dbReference type="PANTHER" id="PTHR38590">
    <property type="entry name" value="BLL0828 PROTEIN"/>
    <property type="match status" value="1"/>
</dbReference>
<comment type="caution">
    <text evidence="2">The sequence shown here is derived from an EMBL/GenBank/DDBJ whole genome shotgun (WGS) entry which is preliminary data.</text>
</comment>
<feature type="domain" description="DUF559" evidence="1">
    <location>
        <begin position="10"/>
        <end position="116"/>
    </location>
</feature>
<dbReference type="InterPro" id="IPR007569">
    <property type="entry name" value="DUF559"/>
</dbReference>
<keyword evidence="2" id="KW-0540">Nuclease</keyword>
<dbReference type="Proteomes" id="UP000679220">
    <property type="component" value="Unassembled WGS sequence"/>
</dbReference>
<evidence type="ECO:0000313" key="3">
    <source>
        <dbReference type="Proteomes" id="UP000679220"/>
    </source>
</evidence>
<dbReference type="InterPro" id="IPR047216">
    <property type="entry name" value="Endonuclease_DUF559_bact"/>
</dbReference>
<keyword evidence="2" id="KW-0378">Hydrolase</keyword>
<dbReference type="AlphaFoldDB" id="A0A941F6D7"/>
<proteinExistence type="predicted"/>
<keyword evidence="2" id="KW-0255">Endonuclease</keyword>
<dbReference type="GO" id="GO:0004519">
    <property type="term" value="F:endonuclease activity"/>
    <property type="evidence" value="ECO:0007669"/>
    <property type="project" value="UniProtKB-KW"/>
</dbReference>
<organism evidence="2 3">
    <name type="scientific">Carboxylicivirga sediminis</name>
    <dbReference type="NCBI Taxonomy" id="2006564"/>
    <lineage>
        <taxon>Bacteria</taxon>
        <taxon>Pseudomonadati</taxon>
        <taxon>Bacteroidota</taxon>
        <taxon>Bacteroidia</taxon>
        <taxon>Marinilabiliales</taxon>
        <taxon>Marinilabiliaceae</taxon>
        <taxon>Carboxylicivirga</taxon>
    </lineage>
</organism>
<name>A0A941F6D7_9BACT</name>
<dbReference type="Pfam" id="PF04480">
    <property type="entry name" value="DUF559"/>
    <property type="match status" value="1"/>
</dbReference>
<sequence length="124" mass="14818">MSESNYNKSFKSYARELRNNSTDGEIILWKEALRARKMYGYQFNRQYPIAEFIVDFICRRLKLIIEVDGYSHQFKVDKDKQRDAILNSLGYQILRIDEFDVKRNLNNVIRCIEAKVEELEQELG</sequence>
<dbReference type="InterPro" id="IPR011335">
    <property type="entry name" value="Restrct_endonuc-II-like"/>
</dbReference>
<gene>
    <name evidence="2" type="ORF">KDU71_14585</name>
</gene>
<dbReference type="EMBL" id="JAGTAR010000023">
    <property type="protein sequence ID" value="MBR8536798.1"/>
    <property type="molecule type" value="Genomic_DNA"/>
</dbReference>
<dbReference type="CDD" id="cd01038">
    <property type="entry name" value="Endonuclease_DUF559"/>
    <property type="match status" value="1"/>
</dbReference>
<keyword evidence="3" id="KW-1185">Reference proteome</keyword>
<protein>
    <submittedName>
        <fullName evidence="2">Endonuclease domain-containing protein</fullName>
    </submittedName>
</protein>
<accession>A0A941F6D7</accession>
<evidence type="ECO:0000313" key="2">
    <source>
        <dbReference type="EMBL" id="MBR8536798.1"/>
    </source>
</evidence>
<dbReference type="Gene3D" id="3.40.960.10">
    <property type="entry name" value="VSR Endonuclease"/>
    <property type="match status" value="1"/>
</dbReference>
<evidence type="ECO:0000259" key="1">
    <source>
        <dbReference type="Pfam" id="PF04480"/>
    </source>
</evidence>
<reference evidence="2" key="1">
    <citation type="journal article" date="2018" name="Int. J. Syst. Evol. Microbiol.">
        <title>Carboxylicivirga sediminis sp. nov., isolated from coastal sediment.</title>
        <authorList>
            <person name="Wang F.Q."/>
            <person name="Ren L.H."/>
            <person name="Zou R.J."/>
            <person name="Sun Y.Z."/>
            <person name="Liu X.J."/>
            <person name="Jiang F."/>
            <person name="Liu L.J."/>
        </authorList>
    </citation>
    <scope>NUCLEOTIDE SEQUENCE</scope>
    <source>
        <strain evidence="2">JR1</strain>
    </source>
</reference>
<dbReference type="PANTHER" id="PTHR38590:SF1">
    <property type="entry name" value="BLL0828 PROTEIN"/>
    <property type="match status" value="1"/>
</dbReference>